<organism evidence="2 3">
    <name type="scientific">Phaeosphaeria nodorum (strain SN15 / ATCC MYA-4574 / FGSC 10173)</name>
    <name type="common">Glume blotch fungus</name>
    <name type="synonym">Parastagonospora nodorum</name>
    <dbReference type="NCBI Taxonomy" id="321614"/>
    <lineage>
        <taxon>Eukaryota</taxon>
        <taxon>Fungi</taxon>
        <taxon>Dikarya</taxon>
        <taxon>Ascomycota</taxon>
        <taxon>Pezizomycotina</taxon>
        <taxon>Dothideomycetes</taxon>
        <taxon>Pleosporomycetidae</taxon>
        <taxon>Pleosporales</taxon>
        <taxon>Pleosporineae</taxon>
        <taxon>Phaeosphaeriaceae</taxon>
        <taxon>Parastagonospora</taxon>
    </lineage>
</organism>
<protein>
    <submittedName>
        <fullName evidence="2">Uncharacterized protein</fullName>
    </submittedName>
</protein>
<reference evidence="3" key="1">
    <citation type="journal article" date="2007" name="Plant Cell">
        <title>Dothideomycete-plant interactions illuminated by genome sequencing and EST analysis of the wheat pathogen Stagonospora nodorum.</title>
        <authorList>
            <person name="Hane J.K."/>
            <person name="Lowe R.G."/>
            <person name="Solomon P.S."/>
            <person name="Tan K.C."/>
            <person name="Schoch C.L."/>
            <person name="Spatafora J.W."/>
            <person name="Crous P.W."/>
            <person name="Kodira C."/>
            <person name="Birren B.W."/>
            <person name="Galagan J.E."/>
            <person name="Torriani S.F."/>
            <person name="McDonald B.A."/>
            <person name="Oliver R.P."/>
        </authorList>
    </citation>
    <scope>NUCLEOTIDE SEQUENCE [LARGE SCALE GENOMIC DNA]</scope>
    <source>
        <strain evidence="3">SN15 / ATCC MYA-4574 / FGSC 10173</strain>
    </source>
</reference>
<dbReference type="KEGG" id="pno:SNOG_03868"/>
<dbReference type="Proteomes" id="UP000001055">
    <property type="component" value="Unassembled WGS sequence"/>
</dbReference>
<dbReference type="AlphaFoldDB" id="Q0UWJ6"/>
<evidence type="ECO:0000313" key="3">
    <source>
        <dbReference type="Proteomes" id="UP000001055"/>
    </source>
</evidence>
<evidence type="ECO:0000256" key="1">
    <source>
        <dbReference type="SAM" id="MobiDB-lite"/>
    </source>
</evidence>
<feature type="region of interest" description="Disordered" evidence="1">
    <location>
        <begin position="1"/>
        <end position="47"/>
    </location>
</feature>
<gene>
    <name evidence="2" type="ORF">SNOG_03868</name>
</gene>
<accession>Q0UWJ6</accession>
<feature type="compositionally biased region" description="Basic and acidic residues" evidence="1">
    <location>
        <begin position="10"/>
        <end position="26"/>
    </location>
</feature>
<dbReference type="InParanoid" id="Q0UWJ6"/>
<sequence>MCQPSPPTVLDHRHEPAGRKTGHESAAHNGRSVLISRRQESTRRGGHWARTLMEQKLKLYKIGDKHLMDKNQDSIARLVAKSTRVHHQKRGIGERRIGKINTWAEEEPVSEHDRSV</sequence>
<proteinExistence type="predicted"/>
<dbReference type="EMBL" id="CH445329">
    <property type="protein sequence ID" value="EAT89073.1"/>
    <property type="molecule type" value="Genomic_DNA"/>
</dbReference>
<name>Q0UWJ6_PHANO</name>
<dbReference type="GeneID" id="5971276"/>
<evidence type="ECO:0000313" key="2">
    <source>
        <dbReference type="EMBL" id="EAT89073.1"/>
    </source>
</evidence>
<dbReference type="RefSeq" id="XP_001794413.1">
    <property type="nucleotide sequence ID" value="XM_001794361.1"/>
</dbReference>